<accession>A0ABU0HLK3</accession>
<keyword evidence="6 10" id="KW-0406">Ion transport</keyword>
<comment type="subunit">
    <text evidence="10 11">F-type ATPases have 2 components, CF(1) - the catalytic core - and CF(0) - the membrane proton channel. CF(1) has five subunits: alpha(3), beta(3), gamma(1), delta(1), epsilon(1). CF(0) has three main subunits: a, b and c.</text>
</comment>
<evidence type="ECO:0000256" key="10">
    <source>
        <dbReference type="HAMAP-Rule" id="MF_00530"/>
    </source>
</evidence>
<dbReference type="Proteomes" id="UP001236369">
    <property type="component" value="Unassembled WGS sequence"/>
</dbReference>
<keyword evidence="9 10" id="KW-0066">ATP synthesis</keyword>
<comment type="subcellular location">
    <subcellularLocation>
        <location evidence="10">Cell membrane</location>
        <topology evidence="10">Peripheral membrane protein</topology>
    </subcellularLocation>
    <subcellularLocation>
        <location evidence="2">Endomembrane system</location>
        <topology evidence="2">Peripheral membrane protein</topology>
    </subcellularLocation>
</comment>
<dbReference type="CDD" id="cd12152">
    <property type="entry name" value="F1-ATPase_delta"/>
    <property type="match status" value="1"/>
</dbReference>
<dbReference type="InterPro" id="IPR036771">
    <property type="entry name" value="ATPsynth_dsu/esu_N"/>
</dbReference>
<evidence type="ECO:0000256" key="9">
    <source>
        <dbReference type="ARBA" id="ARBA00023310"/>
    </source>
</evidence>
<keyword evidence="4 10" id="KW-0813">Transport</keyword>
<dbReference type="Pfam" id="PF02823">
    <property type="entry name" value="ATP-synt_DE_N"/>
    <property type="match status" value="1"/>
</dbReference>
<comment type="function">
    <text evidence="1 10">Produces ATP from ADP in the presence of a proton gradient across the membrane.</text>
</comment>
<evidence type="ECO:0000256" key="5">
    <source>
        <dbReference type="ARBA" id="ARBA00022781"/>
    </source>
</evidence>
<dbReference type="InterPro" id="IPR020546">
    <property type="entry name" value="ATP_synth_F1_dsu/esu_N"/>
</dbReference>
<evidence type="ECO:0000313" key="14">
    <source>
        <dbReference type="EMBL" id="MDQ0442394.1"/>
    </source>
</evidence>
<evidence type="ECO:0000256" key="11">
    <source>
        <dbReference type="RuleBase" id="RU003656"/>
    </source>
</evidence>
<dbReference type="PANTHER" id="PTHR13822:SF10">
    <property type="entry name" value="ATP SYNTHASE EPSILON CHAIN, CHLOROPLASTIC"/>
    <property type="match status" value="1"/>
</dbReference>
<dbReference type="InterPro" id="IPR001469">
    <property type="entry name" value="ATP_synth_F1_dsu/esu"/>
</dbReference>
<keyword evidence="10" id="KW-1003">Cell membrane</keyword>
<comment type="caution">
    <text evidence="14">The sequence shown here is derived from an EMBL/GenBank/DDBJ whole genome shotgun (WGS) entry which is preliminary data.</text>
</comment>
<sequence length="137" mass="14998">MIETMATFHFDFVGPERTLYSGEVNAVQLPGIEGEMTVMAGHAPVLTSLRVGVIVITESQGSGKRIYVRGGFADIGPTGLTVLAERAAPIEELNAESLDRDIEAVQLQYDATEDLQRREELNAQIVQLRETKALLKL</sequence>
<dbReference type="NCBIfam" id="NF001851">
    <property type="entry name" value="PRK00571.2-4"/>
    <property type="match status" value="1"/>
</dbReference>
<keyword evidence="5 10" id="KW-0375">Hydrogen ion transport</keyword>
<feature type="coiled-coil region" evidence="12">
    <location>
        <begin position="95"/>
        <end position="131"/>
    </location>
</feature>
<dbReference type="PANTHER" id="PTHR13822">
    <property type="entry name" value="ATP SYNTHASE DELTA/EPSILON CHAIN"/>
    <property type="match status" value="1"/>
</dbReference>
<reference evidence="14 15" key="1">
    <citation type="submission" date="2023-07" db="EMBL/GenBank/DDBJ databases">
        <title>Genomic Encyclopedia of Type Strains, Phase IV (KMG-IV): sequencing the most valuable type-strain genomes for metagenomic binning, comparative biology and taxonomic classification.</title>
        <authorList>
            <person name="Goeker M."/>
        </authorList>
    </citation>
    <scope>NUCLEOTIDE SEQUENCE [LARGE SCALE GENOMIC DNA]</scope>
    <source>
        <strain evidence="14 15">DSM 19562</strain>
    </source>
</reference>
<evidence type="ECO:0000259" key="13">
    <source>
        <dbReference type="Pfam" id="PF02823"/>
    </source>
</evidence>
<keyword evidence="15" id="KW-1185">Reference proteome</keyword>
<evidence type="ECO:0000313" key="15">
    <source>
        <dbReference type="Proteomes" id="UP001236369"/>
    </source>
</evidence>
<name>A0ABU0HLK3_9HYPH</name>
<evidence type="ECO:0000256" key="6">
    <source>
        <dbReference type="ARBA" id="ARBA00023065"/>
    </source>
</evidence>
<evidence type="ECO:0000256" key="7">
    <source>
        <dbReference type="ARBA" id="ARBA00023136"/>
    </source>
</evidence>
<evidence type="ECO:0000256" key="4">
    <source>
        <dbReference type="ARBA" id="ARBA00022448"/>
    </source>
</evidence>
<dbReference type="NCBIfam" id="TIGR01216">
    <property type="entry name" value="ATP_synt_epsi"/>
    <property type="match status" value="1"/>
</dbReference>
<keyword evidence="8 10" id="KW-0139">CF(1)</keyword>
<keyword evidence="12" id="KW-0175">Coiled coil</keyword>
<gene>
    <name evidence="10" type="primary">atpC</name>
    <name evidence="14" type="ORF">QO016_001888</name>
</gene>
<comment type="similarity">
    <text evidence="3 10 11">Belongs to the ATPase epsilon chain family.</text>
</comment>
<evidence type="ECO:0000256" key="1">
    <source>
        <dbReference type="ARBA" id="ARBA00003543"/>
    </source>
</evidence>
<feature type="domain" description="ATP synthase F1 complex delta/epsilon subunit N-terminal" evidence="13">
    <location>
        <begin position="8"/>
        <end position="87"/>
    </location>
</feature>
<evidence type="ECO:0000256" key="3">
    <source>
        <dbReference type="ARBA" id="ARBA00005712"/>
    </source>
</evidence>
<dbReference type="HAMAP" id="MF_00530">
    <property type="entry name" value="ATP_synth_epsil_bac"/>
    <property type="match status" value="1"/>
</dbReference>
<evidence type="ECO:0000256" key="2">
    <source>
        <dbReference type="ARBA" id="ARBA00004184"/>
    </source>
</evidence>
<dbReference type="SUPFAM" id="SSF51344">
    <property type="entry name" value="Epsilon subunit of F1F0-ATP synthase N-terminal domain"/>
    <property type="match status" value="1"/>
</dbReference>
<dbReference type="Gene3D" id="2.60.15.10">
    <property type="entry name" value="F0F1 ATP synthase delta/epsilon subunit, N-terminal"/>
    <property type="match status" value="1"/>
</dbReference>
<evidence type="ECO:0000256" key="8">
    <source>
        <dbReference type="ARBA" id="ARBA00023196"/>
    </source>
</evidence>
<organism evidence="14 15">
    <name type="scientific">Methylobacterium persicinum</name>
    <dbReference type="NCBI Taxonomy" id="374426"/>
    <lineage>
        <taxon>Bacteria</taxon>
        <taxon>Pseudomonadati</taxon>
        <taxon>Pseudomonadota</taxon>
        <taxon>Alphaproteobacteria</taxon>
        <taxon>Hyphomicrobiales</taxon>
        <taxon>Methylobacteriaceae</taxon>
        <taxon>Methylobacterium</taxon>
    </lineage>
</organism>
<dbReference type="EMBL" id="JAUSVV010000003">
    <property type="protein sequence ID" value="MDQ0442394.1"/>
    <property type="molecule type" value="Genomic_DNA"/>
</dbReference>
<dbReference type="NCBIfam" id="NF011323">
    <property type="entry name" value="PRK14736.1"/>
    <property type="match status" value="1"/>
</dbReference>
<evidence type="ECO:0000256" key="12">
    <source>
        <dbReference type="SAM" id="Coils"/>
    </source>
</evidence>
<protein>
    <recommendedName>
        <fullName evidence="10">ATP synthase epsilon chain</fullName>
    </recommendedName>
    <alternativeName>
        <fullName evidence="10">ATP synthase F1 sector epsilon subunit</fullName>
    </alternativeName>
    <alternativeName>
        <fullName evidence="10">F-ATPase epsilon subunit</fullName>
    </alternativeName>
</protein>
<proteinExistence type="inferred from homology"/>
<keyword evidence="7 10" id="KW-0472">Membrane</keyword>